<keyword evidence="5" id="KW-0175">Coiled coil</keyword>
<dbReference type="Pfam" id="PF01168">
    <property type="entry name" value="Ala_racemase_N"/>
    <property type="match status" value="1"/>
</dbReference>
<organism evidence="7 8">
    <name type="scientific">Ceriporiopsis subvermispora (strain B)</name>
    <name type="common">White-rot fungus</name>
    <name type="synonym">Gelatoporia subvermispora</name>
    <dbReference type="NCBI Taxonomy" id="914234"/>
    <lineage>
        <taxon>Eukaryota</taxon>
        <taxon>Fungi</taxon>
        <taxon>Dikarya</taxon>
        <taxon>Basidiomycota</taxon>
        <taxon>Agaricomycotina</taxon>
        <taxon>Agaricomycetes</taxon>
        <taxon>Polyporales</taxon>
        <taxon>Gelatoporiaceae</taxon>
        <taxon>Gelatoporia</taxon>
    </lineage>
</organism>
<evidence type="ECO:0000256" key="2">
    <source>
        <dbReference type="HAMAP-Rule" id="MF_03225"/>
    </source>
</evidence>
<comment type="cofactor">
    <cofactor evidence="3">
        <name>pyridoxal 5'-phosphate</name>
        <dbReference type="ChEBI" id="CHEBI:597326"/>
    </cofactor>
</comment>
<comment type="function">
    <text evidence="2">Pyridoxal 5'-phosphate (PLP)-binding protein, which may be involved in intracellular homeostatic regulation of pyridoxal 5'-phosphate (PLP), the active form of vitamin B6.</text>
</comment>
<evidence type="ECO:0000256" key="3">
    <source>
        <dbReference type="PIRSR" id="PIRSR004848-1"/>
    </source>
</evidence>
<keyword evidence="1 2" id="KW-0663">Pyridoxal phosphate</keyword>
<dbReference type="OrthoDB" id="10264196at2759"/>
<feature type="modified residue" description="N6-(pyridoxal phosphate)lysine" evidence="2 3">
    <location>
        <position position="46"/>
    </location>
</feature>
<evidence type="ECO:0000256" key="1">
    <source>
        <dbReference type="ARBA" id="ARBA00022898"/>
    </source>
</evidence>
<dbReference type="STRING" id="914234.M2QHF7"/>
<protein>
    <recommendedName>
        <fullName evidence="2">Pyridoxal phosphate homeostasis protein</fullName>
        <shortName evidence="2">PLP homeostasis protein</shortName>
    </recommendedName>
</protein>
<accession>M2QHF7</accession>
<dbReference type="PANTHER" id="PTHR10146">
    <property type="entry name" value="PROLINE SYNTHETASE CO-TRANSCRIBED BACTERIAL HOMOLOG PROTEIN"/>
    <property type="match status" value="1"/>
</dbReference>
<dbReference type="FunFam" id="3.20.20.10:FF:000007">
    <property type="entry name" value="Pyridoxal phosphate homeostasis protein"/>
    <property type="match status" value="1"/>
</dbReference>
<dbReference type="GO" id="GO:0030170">
    <property type="term" value="F:pyridoxal phosphate binding"/>
    <property type="evidence" value="ECO:0007669"/>
    <property type="project" value="UniProtKB-UniRule"/>
</dbReference>
<feature type="coiled-coil region" evidence="5">
    <location>
        <begin position="8"/>
        <end position="35"/>
    </location>
</feature>
<dbReference type="InterPro" id="IPR001608">
    <property type="entry name" value="Ala_racemase_N"/>
</dbReference>
<dbReference type="HAMAP" id="MF_02087">
    <property type="entry name" value="PLP_homeostasis"/>
    <property type="match status" value="1"/>
</dbReference>
<reference evidence="7 8" key="1">
    <citation type="journal article" date="2012" name="Proc. Natl. Acad. Sci. U.S.A.">
        <title>Comparative genomics of Ceriporiopsis subvermispora and Phanerochaete chrysosporium provide insight into selective ligninolysis.</title>
        <authorList>
            <person name="Fernandez-Fueyo E."/>
            <person name="Ruiz-Duenas F.J."/>
            <person name="Ferreira P."/>
            <person name="Floudas D."/>
            <person name="Hibbett D.S."/>
            <person name="Canessa P."/>
            <person name="Larrondo L.F."/>
            <person name="James T.Y."/>
            <person name="Seelenfreund D."/>
            <person name="Lobos S."/>
            <person name="Polanco R."/>
            <person name="Tello M."/>
            <person name="Honda Y."/>
            <person name="Watanabe T."/>
            <person name="Watanabe T."/>
            <person name="Ryu J.S."/>
            <person name="Kubicek C.P."/>
            <person name="Schmoll M."/>
            <person name="Gaskell J."/>
            <person name="Hammel K.E."/>
            <person name="St John F.J."/>
            <person name="Vanden Wymelenberg A."/>
            <person name="Sabat G."/>
            <person name="Splinter BonDurant S."/>
            <person name="Syed K."/>
            <person name="Yadav J.S."/>
            <person name="Doddapaneni H."/>
            <person name="Subramanian V."/>
            <person name="Lavin J.L."/>
            <person name="Oguiza J.A."/>
            <person name="Perez G."/>
            <person name="Pisabarro A.G."/>
            <person name="Ramirez L."/>
            <person name="Santoyo F."/>
            <person name="Master E."/>
            <person name="Coutinho P.M."/>
            <person name="Henrissat B."/>
            <person name="Lombard V."/>
            <person name="Magnuson J.K."/>
            <person name="Kuees U."/>
            <person name="Hori C."/>
            <person name="Igarashi K."/>
            <person name="Samejima M."/>
            <person name="Held B.W."/>
            <person name="Barry K.W."/>
            <person name="LaButti K.M."/>
            <person name="Lapidus A."/>
            <person name="Lindquist E.A."/>
            <person name="Lucas S.M."/>
            <person name="Riley R."/>
            <person name="Salamov A.A."/>
            <person name="Hoffmeister D."/>
            <person name="Schwenk D."/>
            <person name="Hadar Y."/>
            <person name="Yarden O."/>
            <person name="de Vries R.P."/>
            <person name="Wiebenga A."/>
            <person name="Stenlid J."/>
            <person name="Eastwood D."/>
            <person name="Grigoriev I.V."/>
            <person name="Berka R.M."/>
            <person name="Blanchette R.A."/>
            <person name="Kersten P."/>
            <person name="Martinez A.T."/>
            <person name="Vicuna R."/>
            <person name="Cullen D."/>
        </authorList>
    </citation>
    <scope>NUCLEOTIDE SEQUENCE [LARGE SCALE GENOMIC DNA]</scope>
    <source>
        <strain evidence="7 8">B</strain>
    </source>
</reference>
<name>M2QHF7_CERS8</name>
<dbReference type="PANTHER" id="PTHR10146:SF14">
    <property type="entry name" value="PYRIDOXAL PHOSPHATE HOMEOSTASIS PROTEIN"/>
    <property type="match status" value="1"/>
</dbReference>
<proteinExistence type="inferred from homology"/>
<dbReference type="InterPro" id="IPR029066">
    <property type="entry name" value="PLP-binding_barrel"/>
</dbReference>
<evidence type="ECO:0000259" key="6">
    <source>
        <dbReference type="Pfam" id="PF01168"/>
    </source>
</evidence>
<comment type="similarity">
    <text evidence="2 4">Belongs to the pyridoxal phosphate-binding protein YggS/PROSC family.</text>
</comment>
<dbReference type="EMBL" id="KB445818">
    <property type="protein sequence ID" value="EMD31485.1"/>
    <property type="molecule type" value="Genomic_DNA"/>
</dbReference>
<dbReference type="SUPFAM" id="SSF51419">
    <property type="entry name" value="PLP-binding barrel"/>
    <property type="match status" value="1"/>
</dbReference>
<dbReference type="HOGENOM" id="CLU_059988_2_0_1"/>
<dbReference type="AlphaFoldDB" id="M2QHF7"/>
<sequence length="271" mass="29135">MVATDLDFNATSERVSELRENLAEVRQRVQQASSSGRSPTLIAVSKYKPASDIQALYEAGQREFGENYAQELADKAAVLPADIKWHFIGTLQSNKAKGLASIENLACIQTLSSAKAATALSKALPANRPTPLNVLLQVNTSGEDAKSGVDPLTPDHAPQADLISLARHIINECPRLHLQGLMTIGSLTESLSSDEKPNADFERLKQTRDLLEAALTKEHLSGKWGEEGRLLLSMGMSKDFEAAIKSGSDIVRVGTSIFGFRQPKAGATALA</sequence>
<evidence type="ECO:0000313" key="7">
    <source>
        <dbReference type="EMBL" id="EMD31485.1"/>
    </source>
</evidence>
<keyword evidence="8" id="KW-1185">Reference proteome</keyword>
<feature type="domain" description="Alanine racemase N-terminal" evidence="6">
    <location>
        <begin position="17"/>
        <end position="261"/>
    </location>
</feature>
<dbReference type="PIRSF" id="PIRSF004848">
    <property type="entry name" value="YBL036c_PLPDEIII"/>
    <property type="match status" value="1"/>
</dbReference>
<evidence type="ECO:0000313" key="8">
    <source>
        <dbReference type="Proteomes" id="UP000016930"/>
    </source>
</evidence>
<dbReference type="NCBIfam" id="TIGR00044">
    <property type="entry name" value="YggS family pyridoxal phosphate-dependent enzyme"/>
    <property type="match status" value="1"/>
</dbReference>
<dbReference type="Proteomes" id="UP000016930">
    <property type="component" value="Unassembled WGS sequence"/>
</dbReference>
<dbReference type="Gene3D" id="3.20.20.10">
    <property type="entry name" value="Alanine racemase"/>
    <property type="match status" value="1"/>
</dbReference>
<dbReference type="PROSITE" id="PS01211">
    <property type="entry name" value="UPF0001"/>
    <property type="match status" value="1"/>
</dbReference>
<dbReference type="CDD" id="cd06822">
    <property type="entry name" value="PLPDE_III_YBL036c_euk"/>
    <property type="match status" value="1"/>
</dbReference>
<dbReference type="InterPro" id="IPR011078">
    <property type="entry name" value="PyrdxlP_homeostasis"/>
</dbReference>
<evidence type="ECO:0000256" key="5">
    <source>
        <dbReference type="SAM" id="Coils"/>
    </source>
</evidence>
<gene>
    <name evidence="7" type="ORF">CERSUDRAFT_89014</name>
</gene>
<evidence type="ECO:0000256" key="4">
    <source>
        <dbReference type="RuleBase" id="RU004514"/>
    </source>
</evidence>